<dbReference type="InterPro" id="IPR017871">
    <property type="entry name" value="ABC_transporter-like_CS"/>
</dbReference>
<organism evidence="6 7">
    <name type="scientific">Inconstantimicrobium porci</name>
    <dbReference type="NCBI Taxonomy" id="2652291"/>
    <lineage>
        <taxon>Bacteria</taxon>
        <taxon>Bacillati</taxon>
        <taxon>Bacillota</taxon>
        <taxon>Clostridia</taxon>
        <taxon>Eubacteriales</taxon>
        <taxon>Clostridiaceae</taxon>
        <taxon>Inconstantimicrobium</taxon>
    </lineage>
</organism>
<dbReference type="Proteomes" id="UP000460287">
    <property type="component" value="Unassembled WGS sequence"/>
</dbReference>
<evidence type="ECO:0000259" key="5">
    <source>
        <dbReference type="PROSITE" id="PS50893"/>
    </source>
</evidence>
<evidence type="ECO:0000256" key="1">
    <source>
        <dbReference type="ARBA" id="ARBA00005417"/>
    </source>
</evidence>
<dbReference type="Gene3D" id="3.40.50.300">
    <property type="entry name" value="P-loop containing nucleotide triphosphate hydrolases"/>
    <property type="match status" value="1"/>
</dbReference>
<feature type="domain" description="ABC transporter" evidence="5">
    <location>
        <begin position="4"/>
        <end position="231"/>
    </location>
</feature>
<comment type="caution">
    <text evidence="6">The sequence shown here is derived from an EMBL/GenBank/DDBJ whole genome shotgun (WGS) entry which is preliminary data.</text>
</comment>
<keyword evidence="2" id="KW-0813">Transport</keyword>
<evidence type="ECO:0000256" key="4">
    <source>
        <dbReference type="ARBA" id="ARBA00022840"/>
    </source>
</evidence>
<keyword evidence="3" id="KW-0547">Nucleotide-binding</keyword>
<evidence type="ECO:0000313" key="6">
    <source>
        <dbReference type="EMBL" id="MSR90361.1"/>
    </source>
</evidence>
<protein>
    <submittedName>
        <fullName evidence="6">ABC transporter ATP-binding protein</fullName>
    </submittedName>
</protein>
<dbReference type="PROSITE" id="PS50893">
    <property type="entry name" value="ABC_TRANSPORTER_2"/>
    <property type="match status" value="1"/>
</dbReference>
<dbReference type="PROSITE" id="PS00211">
    <property type="entry name" value="ABC_TRANSPORTER_1"/>
    <property type="match status" value="1"/>
</dbReference>
<dbReference type="InterPro" id="IPR003439">
    <property type="entry name" value="ABC_transporter-like_ATP-bd"/>
</dbReference>
<dbReference type="GO" id="GO:0005524">
    <property type="term" value="F:ATP binding"/>
    <property type="evidence" value="ECO:0007669"/>
    <property type="project" value="UniProtKB-KW"/>
</dbReference>
<gene>
    <name evidence="6" type="ORF">FYJ33_02760</name>
</gene>
<accession>A0A7X2T094</accession>
<name>A0A7X2T094_9CLOT</name>
<dbReference type="SMART" id="SM00382">
    <property type="entry name" value="AAA"/>
    <property type="match status" value="1"/>
</dbReference>
<dbReference type="Pfam" id="PF00005">
    <property type="entry name" value="ABC_tran"/>
    <property type="match status" value="1"/>
</dbReference>
<dbReference type="PANTHER" id="PTHR43335:SF4">
    <property type="entry name" value="ABC TRANSPORTER, ATP-BINDING PROTEIN"/>
    <property type="match status" value="1"/>
</dbReference>
<evidence type="ECO:0000256" key="3">
    <source>
        <dbReference type="ARBA" id="ARBA00022741"/>
    </source>
</evidence>
<keyword evidence="7" id="KW-1185">Reference proteome</keyword>
<evidence type="ECO:0000256" key="2">
    <source>
        <dbReference type="ARBA" id="ARBA00022448"/>
    </source>
</evidence>
<evidence type="ECO:0000313" key="7">
    <source>
        <dbReference type="Proteomes" id="UP000460287"/>
    </source>
</evidence>
<proteinExistence type="inferred from homology"/>
<dbReference type="RefSeq" id="WP_154530249.1">
    <property type="nucleotide sequence ID" value="NZ_JAQXTV010000212.1"/>
</dbReference>
<dbReference type="EMBL" id="VULX01000002">
    <property type="protein sequence ID" value="MSR90361.1"/>
    <property type="molecule type" value="Genomic_DNA"/>
</dbReference>
<dbReference type="SUPFAM" id="SSF52540">
    <property type="entry name" value="P-loop containing nucleoside triphosphate hydrolases"/>
    <property type="match status" value="1"/>
</dbReference>
<dbReference type="InterPro" id="IPR003593">
    <property type="entry name" value="AAA+_ATPase"/>
</dbReference>
<sequence length="302" mass="34222">MNILSIKNINKSFKEKSVLKNIYLNIDEGEILGLIGPNGAGKTTIMKIISGLIHQDSGTIKICGLSLQDDRIKYLSEFSSIIENPSLYEMMSGYENINFIRKLNKVSIEKMNSIIEFINIGDAINDKVKTYSLGMKQRLSLGIALLTEPKLLILDEPTNGLDPEGVLNLRELIIKSAKKNKMSVLISSHILSEIDKICTRVIFIKDGQLIENEKIEKDKETQTIILTVNDVNSIYEKIKDIDIVSKVTIKDDKIYMYINKNNTSRLMSILVEKHVEYENIEISNNSIESIYKDIYLGGKKNE</sequence>
<dbReference type="AlphaFoldDB" id="A0A7X2T094"/>
<keyword evidence="4 6" id="KW-0067">ATP-binding</keyword>
<dbReference type="InterPro" id="IPR027417">
    <property type="entry name" value="P-loop_NTPase"/>
</dbReference>
<dbReference type="PANTHER" id="PTHR43335">
    <property type="entry name" value="ABC TRANSPORTER, ATP-BINDING PROTEIN"/>
    <property type="match status" value="1"/>
</dbReference>
<dbReference type="GO" id="GO:0016887">
    <property type="term" value="F:ATP hydrolysis activity"/>
    <property type="evidence" value="ECO:0007669"/>
    <property type="project" value="InterPro"/>
</dbReference>
<reference evidence="6 7" key="1">
    <citation type="submission" date="2019-08" db="EMBL/GenBank/DDBJ databases">
        <title>In-depth cultivation of the pig gut microbiome towards novel bacterial diversity and tailored functional studies.</title>
        <authorList>
            <person name="Wylensek D."/>
            <person name="Hitch T.C.A."/>
            <person name="Clavel T."/>
        </authorList>
    </citation>
    <scope>NUCLEOTIDE SEQUENCE [LARGE SCALE GENOMIC DNA]</scope>
    <source>
        <strain evidence="6 7">WCA-383-APC-5B</strain>
    </source>
</reference>
<comment type="similarity">
    <text evidence="1">Belongs to the ABC transporter superfamily.</text>
</comment>